<feature type="region of interest" description="Disordered" evidence="1">
    <location>
        <begin position="340"/>
        <end position="391"/>
    </location>
</feature>
<evidence type="ECO:0000313" key="2">
    <source>
        <dbReference type="EMBL" id="KAJ3178160.1"/>
    </source>
</evidence>
<reference evidence="2" key="1">
    <citation type="submission" date="2020-05" db="EMBL/GenBank/DDBJ databases">
        <title>Phylogenomic resolution of chytrid fungi.</title>
        <authorList>
            <person name="Stajich J.E."/>
            <person name="Amses K."/>
            <person name="Simmons R."/>
            <person name="Seto K."/>
            <person name="Myers J."/>
            <person name="Bonds A."/>
            <person name="Quandt C.A."/>
            <person name="Barry K."/>
            <person name="Liu P."/>
            <person name="Grigoriev I."/>
            <person name="Longcore J.E."/>
            <person name="James T.Y."/>
        </authorList>
    </citation>
    <scope>NUCLEOTIDE SEQUENCE</scope>
    <source>
        <strain evidence="2">JEL0379</strain>
    </source>
</reference>
<sequence length="533" mass="57458">MATTAAPPVVSTSTLVNRWNALKATLVSKAPGTAAALVSSVFDRDACVVYVPTAAGATGVPALEVFFRKVADHNEIVTDEKIVNRVISSSAIAEESILTIVHDSPIEWLLPDVKPTKRRVLIPMSTYVLFSPEGKLKAMRVYWDQGSVMKQIGLLPNSMFCKANNSETVPPVLGTRIVDRLVDAHAEPNLIVKEHWEDAPSAGTPSGKAHGDTCATRAQNHEPAHGILPSGDDDQELLHDAGARRLARASTGSLKSRFDEDAPIHNHKNPVAPSAGRNSEMADILENKADANPTVRSSTRIHHAQAAKTSDIFHTEPSPERPTTRQSRYNNNHHLAVAAEDDSAPAAGIKHRANTSSSSTSRRDPNWSSSSLNNNDDHDTQPAPPLITGKKIFRPADTPARHSRHEDAVVDYSTVGKKHFTNVLAAGENHFDFAPTGEKPPLTAAAAGTTDTEFAIPLLHTGRKHSAMANRDNNIFGYDKRPSETVVVEPVARTGRSGKRDPNARSTEHDVNVVRPSSRVLGPPGGKQSFSFA</sequence>
<accession>A0AAD5TLH8</accession>
<proteinExistence type="predicted"/>
<feature type="compositionally biased region" description="Basic and acidic residues" evidence="1">
    <location>
        <begin position="311"/>
        <end position="323"/>
    </location>
</feature>
<name>A0AAD5TLH8_9FUNG</name>
<dbReference type="Proteomes" id="UP001212152">
    <property type="component" value="Unassembled WGS sequence"/>
</dbReference>
<feature type="compositionally biased region" description="Low complexity" evidence="1">
    <location>
        <begin position="354"/>
        <end position="374"/>
    </location>
</feature>
<dbReference type="InterPro" id="IPR032710">
    <property type="entry name" value="NTF2-like_dom_sf"/>
</dbReference>
<dbReference type="Gene3D" id="3.10.450.50">
    <property type="match status" value="1"/>
</dbReference>
<protein>
    <submittedName>
        <fullName evidence="2">Uncharacterized protein</fullName>
    </submittedName>
</protein>
<keyword evidence="3" id="KW-1185">Reference proteome</keyword>
<feature type="region of interest" description="Disordered" evidence="1">
    <location>
        <begin position="291"/>
        <end position="328"/>
    </location>
</feature>
<dbReference type="PANTHER" id="PTHR38436">
    <property type="entry name" value="POLYKETIDE CYCLASE SNOAL-LIKE DOMAIN"/>
    <property type="match status" value="1"/>
</dbReference>
<feature type="compositionally biased region" description="Basic and acidic residues" evidence="1">
    <location>
        <begin position="498"/>
        <end position="512"/>
    </location>
</feature>
<evidence type="ECO:0000256" key="1">
    <source>
        <dbReference type="SAM" id="MobiDB-lite"/>
    </source>
</evidence>
<organism evidence="2 3">
    <name type="scientific">Geranomyces variabilis</name>
    <dbReference type="NCBI Taxonomy" id="109894"/>
    <lineage>
        <taxon>Eukaryota</taxon>
        <taxon>Fungi</taxon>
        <taxon>Fungi incertae sedis</taxon>
        <taxon>Chytridiomycota</taxon>
        <taxon>Chytridiomycota incertae sedis</taxon>
        <taxon>Chytridiomycetes</taxon>
        <taxon>Spizellomycetales</taxon>
        <taxon>Powellomycetaceae</taxon>
        <taxon>Geranomyces</taxon>
    </lineage>
</organism>
<gene>
    <name evidence="2" type="ORF">HDU87_003712</name>
</gene>
<feature type="region of interest" description="Disordered" evidence="1">
    <location>
        <begin position="492"/>
        <end position="533"/>
    </location>
</feature>
<dbReference type="PANTHER" id="PTHR38436:SF3">
    <property type="entry name" value="CARBOXYMETHYLENEBUTENOLIDASE-RELATED"/>
    <property type="match status" value="1"/>
</dbReference>
<dbReference type="AlphaFoldDB" id="A0AAD5TLH8"/>
<dbReference type="SUPFAM" id="SSF54427">
    <property type="entry name" value="NTF2-like"/>
    <property type="match status" value="1"/>
</dbReference>
<dbReference type="GO" id="GO:0030638">
    <property type="term" value="P:polyketide metabolic process"/>
    <property type="evidence" value="ECO:0007669"/>
    <property type="project" value="InterPro"/>
</dbReference>
<dbReference type="InterPro" id="IPR009959">
    <property type="entry name" value="Cyclase_SnoaL-like"/>
</dbReference>
<evidence type="ECO:0000313" key="3">
    <source>
        <dbReference type="Proteomes" id="UP001212152"/>
    </source>
</evidence>
<dbReference type="EMBL" id="JADGJQ010000028">
    <property type="protein sequence ID" value="KAJ3178160.1"/>
    <property type="molecule type" value="Genomic_DNA"/>
</dbReference>
<comment type="caution">
    <text evidence="2">The sequence shown here is derived from an EMBL/GenBank/DDBJ whole genome shotgun (WGS) entry which is preliminary data.</text>
</comment>